<evidence type="ECO:0000313" key="3">
    <source>
        <dbReference type="EMBL" id="PIA99053.1"/>
    </source>
</evidence>
<accession>A0A2G5I3J2</accession>
<dbReference type="Gene3D" id="2.130.10.10">
    <property type="entry name" value="YVTN repeat-like/Quinoprotein amine dehydrogenase"/>
    <property type="match status" value="2"/>
</dbReference>
<feature type="compositionally biased region" description="Basic and acidic residues" evidence="1">
    <location>
        <begin position="500"/>
        <end position="510"/>
    </location>
</feature>
<dbReference type="PANTHER" id="PTHR16220:SF0">
    <property type="entry name" value="WD REPEAT-CONTAINING PROTEIN WRAP73"/>
    <property type="match status" value="1"/>
</dbReference>
<name>A0A2G5I3J2_CERBT</name>
<dbReference type="EMBL" id="CP134186">
    <property type="protein sequence ID" value="WPA99892.1"/>
    <property type="molecule type" value="Genomic_DNA"/>
</dbReference>
<dbReference type="InterPro" id="IPR011047">
    <property type="entry name" value="Quinoprotein_ADH-like_sf"/>
</dbReference>
<dbReference type="Proteomes" id="UP000230605">
    <property type="component" value="Chromosome 3"/>
</dbReference>
<evidence type="ECO:0000256" key="1">
    <source>
        <dbReference type="SAM" id="MobiDB-lite"/>
    </source>
</evidence>
<evidence type="ECO:0000313" key="6">
    <source>
        <dbReference type="Proteomes" id="UP001302367"/>
    </source>
</evidence>
<dbReference type="GO" id="GO:1990811">
    <property type="term" value="C:MWP complex"/>
    <property type="evidence" value="ECO:0007669"/>
    <property type="project" value="TreeGrafter"/>
</dbReference>
<dbReference type="EMBL" id="LKMD01000101">
    <property type="protein sequence ID" value="PIA99053.1"/>
    <property type="molecule type" value="Genomic_DNA"/>
</dbReference>
<dbReference type="SUPFAM" id="SSF50998">
    <property type="entry name" value="Quinoprotein alcohol dehydrogenase-like"/>
    <property type="match status" value="1"/>
</dbReference>
<evidence type="ECO:0000259" key="2">
    <source>
        <dbReference type="Pfam" id="PF12894"/>
    </source>
</evidence>
<protein>
    <submittedName>
        <fullName evidence="3">Putative WD repeat-containing protein</fullName>
    </submittedName>
</protein>
<reference evidence="3 5" key="1">
    <citation type="submission" date="2015-10" db="EMBL/GenBank/DDBJ databases">
        <title>The cercosporin biosynthetic gene cluster was horizontally transferred to several fungal lineages and shown to be expanded in Cercospora beticola based on microsynteny with recipient genomes.</title>
        <authorList>
            <person name="De Jonge R."/>
            <person name="Ebert M.K."/>
            <person name="Suttle J.C."/>
            <person name="Jurick Ii W.M."/>
            <person name="Secor G.A."/>
            <person name="Thomma B.P."/>
            <person name="Van De Peer Y."/>
            <person name="Bolton M.D."/>
        </authorList>
    </citation>
    <scope>NUCLEOTIDE SEQUENCE [LARGE SCALE GENOMIC DNA]</scope>
    <source>
        <strain evidence="3 5">09-40</strain>
    </source>
</reference>
<keyword evidence="6" id="KW-1185">Reference proteome</keyword>
<dbReference type="AlphaFoldDB" id="A0A2G5I3J2"/>
<dbReference type="InterPro" id="IPR052778">
    <property type="entry name" value="Centrosome-WD_assoc"/>
</dbReference>
<dbReference type="GO" id="GO:0005815">
    <property type="term" value="C:microtubule organizing center"/>
    <property type="evidence" value="ECO:0007669"/>
    <property type="project" value="TreeGrafter"/>
</dbReference>
<dbReference type="InterPro" id="IPR015943">
    <property type="entry name" value="WD40/YVTN_repeat-like_dom_sf"/>
</dbReference>
<dbReference type="Pfam" id="PF12894">
    <property type="entry name" value="ANAPC4_WD40"/>
    <property type="match status" value="1"/>
</dbReference>
<organism evidence="3 5">
    <name type="scientific">Cercospora beticola</name>
    <name type="common">Sugarbeet leaf spot fungus</name>
    <dbReference type="NCBI Taxonomy" id="122368"/>
    <lineage>
        <taxon>Eukaryota</taxon>
        <taxon>Fungi</taxon>
        <taxon>Dikarya</taxon>
        <taxon>Ascomycota</taxon>
        <taxon>Pezizomycotina</taxon>
        <taxon>Dothideomycetes</taxon>
        <taxon>Dothideomycetidae</taxon>
        <taxon>Mycosphaerellales</taxon>
        <taxon>Mycosphaerellaceae</taxon>
        <taxon>Cercospora</taxon>
    </lineage>
</organism>
<dbReference type="OrthoDB" id="308690at2759"/>
<reference evidence="4 6" key="2">
    <citation type="submission" date="2023-09" db="EMBL/GenBank/DDBJ databases">
        <title>Complete-Gapless Cercospora beticola genome.</title>
        <authorList>
            <person name="Wyatt N.A."/>
            <person name="Spanner R.E."/>
            <person name="Bolton M.D."/>
        </authorList>
    </citation>
    <scope>NUCLEOTIDE SEQUENCE [LARGE SCALE GENOMIC DNA]</scope>
    <source>
        <strain evidence="4">Cb09-40</strain>
    </source>
</reference>
<sequence>MQSHAAPSPDGSYVVWTDTNKICWQDIRGRHAPYFTLATNRGKVIAYRFSFDSSQFLQLSEGGVEILTRKLECRATLSNGGGGLGKVVNAHFIGNHHVLTAWEFGKAKLWHLNSGKATDLPDWKTCCSGRDWPSRPGYSTPPLFAQLSRSGAEDHLALLFTSIENTPSLVKLPTTDAQAISWSPEGRWLSVLDVPTVTPNLHIFTPDGHLFRSYPSGKDSGFALGIKDLAWSPDGRTLALARHDNRVELLNARTFSLLATIEHNTTIDQSDLPVNSRAPIWQEIVSASNERAYTFAPQPVSPPQSHAKPGSEPTELGIVELCFSCDGSFLATRDGRMLNTVWIWDISKPSAHAVLIQHSNVRSLQWHPTRSSTLMIDCAEGVVHLWDASATEPPTAHRTTSPPTAKLSWINTSAESNVIVMVTSRSKFELVYPEGRDEHELNGSSTPPLQANFEEGASEDSLFDVLSGRKPLPPKTEPSYTERVDMDVEDEYTEQGALEDTFREKRKPLAEELDPLDDSDIF</sequence>
<proteinExistence type="predicted"/>
<feature type="region of interest" description="Disordered" evidence="1">
    <location>
        <begin position="467"/>
        <end position="522"/>
    </location>
</feature>
<evidence type="ECO:0000313" key="4">
    <source>
        <dbReference type="EMBL" id="WPA99892.1"/>
    </source>
</evidence>
<feature type="compositionally biased region" description="Acidic residues" evidence="1">
    <location>
        <begin position="511"/>
        <end position="522"/>
    </location>
</feature>
<dbReference type="GO" id="GO:1990810">
    <property type="term" value="P:microtubule anchoring at mitotic spindle pole body"/>
    <property type="evidence" value="ECO:0007669"/>
    <property type="project" value="TreeGrafter"/>
</dbReference>
<dbReference type="InterPro" id="IPR024977">
    <property type="entry name" value="Apc4-like_WD40_dom"/>
</dbReference>
<gene>
    <name evidence="3" type="ORF">CB0940_02744</name>
    <name evidence="4" type="ORF">RHO25_004512</name>
</gene>
<dbReference type="Proteomes" id="UP001302367">
    <property type="component" value="Chromosome 3"/>
</dbReference>
<dbReference type="PANTHER" id="PTHR16220">
    <property type="entry name" value="WD REPEAT PROTEIN 8-RELATED"/>
    <property type="match status" value="1"/>
</dbReference>
<feature type="domain" description="Anaphase-promoting complex subunit 4-like WD40" evidence="2">
    <location>
        <begin position="225"/>
        <end position="265"/>
    </location>
</feature>
<evidence type="ECO:0000313" key="5">
    <source>
        <dbReference type="Proteomes" id="UP000230605"/>
    </source>
</evidence>